<keyword evidence="2" id="KW-1185">Reference proteome</keyword>
<accession>A0ACC3MW49</accession>
<reference evidence="1" key="1">
    <citation type="submission" date="2023-07" db="EMBL/GenBank/DDBJ databases">
        <title>Black Yeasts Isolated from many extreme environments.</title>
        <authorList>
            <person name="Coleine C."/>
            <person name="Stajich J.E."/>
            <person name="Selbmann L."/>
        </authorList>
    </citation>
    <scope>NUCLEOTIDE SEQUENCE</scope>
    <source>
        <strain evidence="1">CCFEE 5714</strain>
    </source>
</reference>
<sequence length="284" mass="31442">MPKRASALQDSEDEDYDEGGHVWKRSRSSTLSQSPEPQQGSRTQRPAAVKGIATEAMSHISPAKKWFPSSEHAPGSMDALRESQRERSALAKNNPEEVKKLVDSPNVAKHEALINTPDILLAQPNAFNTTVHKLLQENGRLKTANTELTAENTKLTQDHDQLKNTNAELATRAKTAIQATAKCEQDAAQAKQDSEARFNFLAKQLAEANESQTKNETYMEDRSMWLWETSNLVARIGELEAQANSGKEQVAGVEELKAEIKVKQAVVDRLAKKLSNIAEEAKIF</sequence>
<protein>
    <submittedName>
        <fullName evidence="1">Uncharacterized protein</fullName>
    </submittedName>
</protein>
<comment type="caution">
    <text evidence="1">The sequence shown here is derived from an EMBL/GenBank/DDBJ whole genome shotgun (WGS) entry which is preliminary data.</text>
</comment>
<gene>
    <name evidence="1" type="ORF">LTR37_013491</name>
</gene>
<proteinExistence type="predicted"/>
<name>A0ACC3MW49_9PEZI</name>
<dbReference type="EMBL" id="JAUTXU010000133">
    <property type="protein sequence ID" value="KAK3704974.1"/>
    <property type="molecule type" value="Genomic_DNA"/>
</dbReference>
<organism evidence="1 2">
    <name type="scientific">Vermiconidia calcicola</name>
    <dbReference type="NCBI Taxonomy" id="1690605"/>
    <lineage>
        <taxon>Eukaryota</taxon>
        <taxon>Fungi</taxon>
        <taxon>Dikarya</taxon>
        <taxon>Ascomycota</taxon>
        <taxon>Pezizomycotina</taxon>
        <taxon>Dothideomycetes</taxon>
        <taxon>Dothideomycetidae</taxon>
        <taxon>Mycosphaerellales</taxon>
        <taxon>Extremaceae</taxon>
        <taxon>Vermiconidia</taxon>
    </lineage>
</organism>
<dbReference type="Proteomes" id="UP001281147">
    <property type="component" value="Unassembled WGS sequence"/>
</dbReference>
<evidence type="ECO:0000313" key="1">
    <source>
        <dbReference type="EMBL" id="KAK3704974.1"/>
    </source>
</evidence>
<evidence type="ECO:0000313" key="2">
    <source>
        <dbReference type="Proteomes" id="UP001281147"/>
    </source>
</evidence>